<keyword evidence="7 12" id="KW-0489">Methyltransferase</keyword>
<evidence type="ECO:0000256" key="4">
    <source>
        <dbReference type="ARBA" id="ARBA00013673"/>
    </source>
</evidence>
<dbReference type="Pfam" id="PF04452">
    <property type="entry name" value="Methyltrans_RNA"/>
    <property type="match status" value="1"/>
</dbReference>
<accession>A0A520N200</accession>
<evidence type="ECO:0000256" key="5">
    <source>
        <dbReference type="ARBA" id="ARBA00022490"/>
    </source>
</evidence>
<dbReference type="GO" id="GO:0070475">
    <property type="term" value="P:rRNA base methylation"/>
    <property type="evidence" value="ECO:0007669"/>
    <property type="project" value="TreeGrafter"/>
</dbReference>
<dbReference type="GO" id="GO:0005737">
    <property type="term" value="C:cytoplasm"/>
    <property type="evidence" value="ECO:0007669"/>
    <property type="project" value="UniProtKB-SubCell"/>
</dbReference>
<keyword evidence="9 12" id="KW-0949">S-adenosyl-L-methionine</keyword>
<dbReference type="EMBL" id="SHBF01000016">
    <property type="protein sequence ID" value="RZO27501.1"/>
    <property type="molecule type" value="Genomic_DNA"/>
</dbReference>
<dbReference type="NCBIfam" id="TIGR00046">
    <property type="entry name" value="RsmE family RNA methyltransferase"/>
    <property type="match status" value="1"/>
</dbReference>
<dbReference type="PIRSF" id="PIRSF015601">
    <property type="entry name" value="MTase_slr0722"/>
    <property type="match status" value="1"/>
</dbReference>
<dbReference type="InterPro" id="IPR046886">
    <property type="entry name" value="RsmE_MTase_dom"/>
</dbReference>
<dbReference type="Pfam" id="PF20260">
    <property type="entry name" value="PUA_4"/>
    <property type="match status" value="1"/>
</dbReference>
<dbReference type="InterPro" id="IPR029028">
    <property type="entry name" value="Alpha/beta_knot_MTases"/>
</dbReference>
<comment type="function">
    <text evidence="10 12">Specifically methylates the N3 position of the uracil ring of uridine 1498 (m3U1498) in 16S rRNA. Acts on the fully assembled 30S ribosomal subunit.</text>
</comment>
<dbReference type="InterPro" id="IPR046887">
    <property type="entry name" value="RsmE_PUA-like"/>
</dbReference>
<evidence type="ECO:0000256" key="8">
    <source>
        <dbReference type="ARBA" id="ARBA00022679"/>
    </source>
</evidence>
<dbReference type="AlphaFoldDB" id="A0A520N200"/>
<dbReference type="PANTHER" id="PTHR30027:SF3">
    <property type="entry name" value="16S RRNA (URACIL(1498)-N(3))-METHYLTRANSFERASE"/>
    <property type="match status" value="1"/>
</dbReference>
<evidence type="ECO:0000256" key="3">
    <source>
        <dbReference type="ARBA" id="ARBA00012328"/>
    </source>
</evidence>
<keyword evidence="5 12" id="KW-0963">Cytoplasm</keyword>
<dbReference type="Gene3D" id="3.40.1280.10">
    <property type="match status" value="1"/>
</dbReference>
<feature type="domain" description="Ribosomal RNA small subunit methyltransferase E PUA-like" evidence="14">
    <location>
        <begin position="24"/>
        <end position="64"/>
    </location>
</feature>
<evidence type="ECO:0000256" key="11">
    <source>
        <dbReference type="ARBA" id="ARBA00047944"/>
    </source>
</evidence>
<dbReference type="PANTHER" id="PTHR30027">
    <property type="entry name" value="RIBOSOMAL RNA SMALL SUBUNIT METHYLTRANSFERASE E"/>
    <property type="match status" value="1"/>
</dbReference>
<comment type="catalytic activity">
    <reaction evidence="11 12">
        <text>uridine(1498) in 16S rRNA + S-adenosyl-L-methionine = N(3)-methyluridine(1498) in 16S rRNA + S-adenosyl-L-homocysteine + H(+)</text>
        <dbReference type="Rhea" id="RHEA:42920"/>
        <dbReference type="Rhea" id="RHEA-COMP:10283"/>
        <dbReference type="Rhea" id="RHEA-COMP:10284"/>
        <dbReference type="ChEBI" id="CHEBI:15378"/>
        <dbReference type="ChEBI" id="CHEBI:57856"/>
        <dbReference type="ChEBI" id="CHEBI:59789"/>
        <dbReference type="ChEBI" id="CHEBI:65315"/>
        <dbReference type="ChEBI" id="CHEBI:74502"/>
        <dbReference type="EC" id="2.1.1.193"/>
    </reaction>
</comment>
<keyword evidence="6 12" id="KW-0698">rRNA processing</keyword>
<evidence type="ECO:0000256" key="6">
    <source>
        <dbReference type="ARBA" id="ARBA00022552"/>
    </source>
</evidence>
<comment type="caution">
    <text evidence="15">The sequence shown here is derived from an EMBL/GenBank/DDBJ whole genome shotgun (WGS) entry which is preliminary data.</text>
</comment>
<evidence type="ECO:0000313" key="15">
    <source>
        <dbReference type="EMBL" id="RZO27501.1"/>
    </source>
</evidence>
<sequence length="244" mass="27760">MRIHRVYCKSVSGPNTKFALDNIQSHHLIKALRLKEGRVVEVFDGNGSSASCEIVLLNNNKCELERISEVNKDNEPHRTLTNIIPFIKTNNFNYMIQKLSEIGVNKFIIYKPELCDQSIAKKDLEKIIQRSKDIIINVCKQCGNNFLPQIIHTKNLGEAINLIEDDNNKYVFDTDAEKYFSFEELGSSSSVTTITGPESGFSEKELDYIKKNNIEIRYLGENILKAETAPIFVSSIVKNHFGKI</sequence>
<dbReference type="Proteomes" id="UP000318710">
    <property type="component" value="Unassembled WGS sequence"/>
</dbReference>
<protein>
    <recommendedName>
        <fullName evidence="4 12">Ribosomal RNA small subunit methyltransferase E</fullName>
        <ecNumber evidence="3 12">2.1.1.193</ecNumber>
    </recommendedName>
</protein>
<evidence type="ECO:0000256" key="12">
    <source>
        <dbReference type="PIRNR" id="PIRNR015601"/>
    </source>
</evidence>
<evidence type="ECO:0000259" key="14">
    <source>
        <dbReference type="Pfam" id="PF20260"/>
    </source>
</evidence>
<comment type="subcellular location">
    <subcellularLocation>
        <location evidence="1 12">Cytoplasm</location>
    </subcellularLocation>
</comment>
<evidence type="ECO:0000313" key="16">
    <source>
        <dbReference type="Proteomes" id="UP000318710"/>
    </source>
</evidence>
<dbReference type="CDD" id="cd18084">
    <property type="entry name" value="RsmE-like"/>
    <property type="match status" value="1"/>
</dbReference>
<dbReference type="InterPro" id="IPR029026">
    <property type="entry name" value="tRNA_m1G_MTases_N"/>
</dbReference>
<evidence type="ECO:0000256" key="9">
    <source>
        <dbReference type="ARBA" id="ARBA00022691"/>
    </source>
</evidence>
<comment type="similarity">
    <text evidence="2 12">Belongs to the RNA methyltransferase RsmE family.</text>
</comment>
<gene>
    <name evidence="15" type="ORF">EVA93_03205</name>
</gene>
<dbReference type="SUPFAM" id="SSF88697">
    <property type="entry name" value="PUA domain-like"/>
    <property type="match status" value="1"/>
</dbReference>
<evidence type="ECO:0000256" key="7">
    <source>
        <dbReference type="ARBA" id="ARBA00022603"/>
    </source>
</evidence>
<evidence type="ECO:0000256" key="10">
    <source>
        <dbReference type="ARBA" id="ARBA00025699"/>
    </source>
</evidence>
<keyword evidence="8 12" id="KW-0808">Transferase</keyword>
<name>A0A520N200_9GAMM</name>
<evidence type="ECO:0000256" key="2">
    <source>
        <dbReference type="ARBA" id="ARBA00005528"/>
    </source>
</evidence>
<evidence type="ECO:0000259" key="13">
    <source>
        <dbReference type="Pfam" id="PF04452"/>
    </source>
</evidence>
<dbReference type="InterPro" id="IPR006700">
    <property type="entry name" value="RsmE"/>
</dbReference>
<dbReference type="EC" id="2.1.1.193" evidence="3 12"/>
<reference evidence="15 16" key="1">
    <citation type="submission" date="2019-02" db="EMBL/GenBank/DDBJ databases">
        <title>Prokaryotic population dynamics and viral predation in marine succession experiment using metagenomics: the confinement effect.</title>
        <authorList>
            <person name="Haro-Moreno J.M."/>
            <person name="Rodriguez-Valera F."/>
            <person name="Lopez-Perez M."/>
        </authorList>
    </citation>
    <scope>NUCLEOTIDE SEQUENCE [LARGE SCALE GENOMIC DNA]</scope>
    <source>
        <strain evidence="15">MED-G160</strain>
    </source>
</reference>
<feature type="domain" description="Ribosomal RNA small subunit methyltransferase E methyltransferase" evidence="13">
    <location>
        <begin position="79"/>
        <end position="237"/>
    </location>
</feature>
<evidence type="ECO:0000256" key="1">
    <source>
        <dbReference type="ARBA" id="ARBA00004496"/>
    </source>
</evidence>
<dbReference type="InterPro" id="IPR015947">
    <property type="entry name" value="PUA-like_sf"/>
</dbReference>
<dbReference type="GO" id="GO:0070042">
    <property type="term" value="F:rRNA (uridine-N3-)-methyltransferase activity"/>
    <property type="evidence" value="ECO:0007669"/>
    <property type="project" value="TreeGrafter"/>
</dbReference>
<organism evidence="15 16">
    <name type="scientific">SAR86 cluster bacterium</name>
    <dbReference type="NCBI Taxonomy" id="2030880"/>
    <lineage>
        <taxon>Bacteria</taxon>
        <taxon>Pseudomonadati</taxon>
        <taxon>Pseudomonadota</taxon>
        <taxon>Gammaproteobacteria</taxon>
        <taxon>SAR86 cluster</taxon>
    </lineage>
</organism>
<dbReference type="SUPFAM" id="SSF75217">
    <property type="entry name" value="alpha/beta knot"/>
    <property type="match status" value="1"/>
</dbReference>
<proteinExistence type="inferred from homology"/>